<comment type="caution">
    <text evidence="3">The sequence shown here is derived from an EMBL/GenBank/DDBJ whole genome shotgun (WGS) entry which is preliminary data.</text>
</comment>
<name>A0ABQ4S1N9_9HYPH</name>
<protein>
    <recommendedName>
        <fullName evidence="2">DUF2059 domain-containing protein</fullName>
    </recommendedName>
</protein>
<feature type="signal peptide" evidence="1">
    <location>
        <begin position="1"/>
        <end position="22"/>
    </location>
</feature>
<evidence type="ECO:0000313" key="4">
    <source>
        <dbReference type="Proteomes" id="UP001055125"/>
    </source>
</evidence>
<dbReference type="RefSeq" id="WP_238245430.1">
    <property type="nucleotide sequence ID" value="NZ_BPQP01000059.1"/>
</dbReference>
<evidence type="ECO:0000259" key="2">
    <source>
        <dbReference type="Pfam" id="PF09832"/>
    </source>
</evidence>
<keyword evidence="1" id="KW-0732">Signal</keyword>
<reference evidence="3" key="1">
    <citation type="journal article" date="2021" name="Front. Microbiol.">
        <title>Comprehensive Comparative Genomics and Phenotyping of Methylobacterium Species.</title>
        <authorList>
            <person name="Alessa O."/>
            <person name="Ogura Y."/>
            <person name="Fujitani Y."/>
            <person name="Takami H."/>
            <person name="Hayashi T."/>
            <person name="Sahin N."/>
            <person name="Tani A."/>
        </authorList>
    </citation>
    <scope>NUCLEOTIDE SEQUENCE</scope>
    <source>
        <strain evidence="3">DSM 19015</strain>
    </source>
</reference>
<gene>
    <name evidence="3" type="ORF">OCOJLMKI_3543</name>
</gene>
<evidence type="ECO:0000313" key="3">
    <source>
        <dbReference type="EMBL" id="GJD96322.1"/>
    </source>
</evidence>
<feature type="domain" description="DUF2059" evidence="2">
    <location>
        <begin position="103"/>
        <end position="162"/>
    </location>
</feature>
<dbReference type="PROSITE" id="PS51257">
    <property type="entry name" value="PROKAR_LIPOPROTEIN"/>
    <property type="match status" value="1"/>
</dbReference>
<evidence type="ECO:0000256" key="1">
    <source>
        <dbReference type="SAM" id="SignalP"/>
    </source>
</evidence>
<accession>A0ABQ4S1N9</accession>
<dbReference type="Pfam" id="PF09832">
    <property type="entry name" value="DUF2059"/>
    <property type="match status" value="1"/>
</dbReference>
<dbReference type="InterPro" id="IPR018637">
    <property type="entry name" value="DUF2059"/>
</dbReference>
<keyword evidence="4" id="KW-1185">Reference proteome</keyword>
<dbReference type="Proteomes" id="UP001055125">
    <property type="component" value="Unassembled WGS sequence"/>
</dbReference>
<dbReference type="EMBL" id="BPQP01000059">
    <property type="protein sequence ID" value="GJD96322.1"/>
    <property type="molecule type" value="Genomic_DNA"/>
</dbReference>
<feature type="chain" id="PRO_5046028578" description="DUF2059 domain-containing protein" evidence="1">
    <location>
        <begin position="23"/>
        <end position="185"/>
    </location>
</feature>
<organism evidence="3 4">
    <name type="scientific">Methylobacterium iners</name>
    <dbReference type="NCBI Taxonomy" id="418707"/>
    <lineage>
        <taxon>Bacteria</taxon>
        <taxon>Pseudomonadati</taxon>
        <taxon>Pseudomonadota</taxon>
        <taxon>Alphaproteobacteria</taxon>
        <taxon>Hyphomicrobiales</taxon>
        <taxon>Methylobacteriaceae</taxon>
        <taxon>Methylobacterium</taxon>
    </lineage>
</organism>
<reference evidence="3" key="2">
    <citation type="submission" date="2021-08" db="EMBL/GenBank/DDBJ databases">
        <authorList>
            <person name="Tani A."/>
            <person name="Ola A."/>
            <person name="Ogura Y."/>
            <person name="Katsura K."/>
            <person name="Hayashi T."/>
        </authorList>
    </citation>
    <scope>NUCLEOTIDE SEQUENCE</scope>
    <source>
        <strain evidence="3">DSM 19015</strain>
    </source>
</reference>
<sequence length="185" mass="19411">MRPLLTVTSLCLSAVMSCTALAQPAAAPKPSPGAAPSAAAPDPATLKAARDLVAQMQGDRTTVLAAMGAPMVGLIQQMGVKEADRAQVLVQDVVMPVLTSRYDELIDIQARSYAAALGKEDLQAIGVFYASPAGRRLVAAQPQLAQAQMTGMTQWMQSVTPEMQAKLVQAIQARGWSTGAQPKPR</sequence>
<proteinExistence type="predicted"/>